<organism evidence="4 5">
    <name type="scientific">Phenylobacterium deserti</name>
    <dbReference type="NCBI Taxonomy" id="1914756"/>
    <lineage>
        <taxon>Bacteria</taxon>
        <taxon>Pseudomonadati</taxon>
        <taxon>Pseudomonadota</taxon>
        <taxon>Alphaproteobacteria</taxon>
        <taxon>Caulobacterales</taxon>
        <taxon>Caulobacteraceae</taxon>
        <taxon>Phenylobacterium</taxon>
    </lineage>
</organism>
<dbReference type="PANTHER" id="PTHR43877:SF2">
    <property type="entry name" value="AMINOALKYLPHOSPHONATE N-ACETYLTRANSFERASE-RELATED"/>
    <property type="match status" value="1"/>
</dbReference>
<protein>
    <submittedName>
        <fullName evidence="4">GNAT family N-acetyltransferase</fullName>
    </submittedName>
</protein>
<dbReference type="AlphaFoldDB" id="A0A328AWS5"/>
<keyword evidence="2" id="KW-0012">Acyltransferase</keyword>
<dbReference type="PANTHER" id="PTHR43877">
    <property type="entry name" value="AMINOALKYLPHOSPHONATE N-ACETYLTRANSFERASE-RELATED-RELATED"/>
    <property type="match status" value="1"/>
</dbReference>
<dbReference type="SUPFAM" id="SSF55729">
    <property type="entry name" value="Acyl-CoA N-acyltransferases (Nat)"/>
    <property type="match status" value="1"/>
</dbReference>
<dbReference type="RefSeq" id="WP_111514606.1">
    <property type="nucleotide sequence ID" value="NZ_QFYR01000001.1"/>
</dbReference>
<keyword evidence="1 4" id="KW-0808">Transferase</keyword>
<evidence type="ECO:0000256" key="1">
    <source>
        <dbReference type="ARBA" id="ARBA00022679"/>
    </source>
</evidence>
<name>A0A328AWS5_9CAUL</name>
<evidence type="ECO:0000259" key="3">
    <source>
        <dbReference type="PROSITE" id="PS51186"/>
    </source>
</evidence>
<evidence type="ECO:0000313" key="5">
    <source>
        <dbReference type="Proteomes" id="UP000249725"/>
    </source>
</evidence>
<dbReference type="Proteomes" id="UP000249725">
    <property type="component" value="Unassembled WGS sequence"/>
</dbReference>
<proteinExistence type="predicted"/>
<evidence type="ECO:0000256" key="2">
    <source>
        <dbReference type="ARBA" id="ARBA00023315"/>
    </source>
</evidence>
<comment type="caution">
    <text evidence="4">The sequence shown here is derived from an EMBL/GenBank/DDBJ whole genome shotgun (WGS) entry which is preliminary data.</text>
</comment>
<dbReference type="EMBL" id="QFYR01000001">
    <property type="protein sequence ID" value="RAK58156.1"/>
    <property type="molecule type" value="Genomic_DNA"/>
</dbReference>
<keyword evidence="5" id="KW-1185">Reference proteome</keyword>
<accession>A0A328AWS5</accession>
<dbReference type="Pfam" id="PF00583">
    <property type="entry name" value="Acetyltransf_1"/>
    <property type="match status" value="1"/>
</dbReference>
<dbReference type="PROSITE" id="PS51186">
    <property type="entry name" value="GNAT"/>
    <property type="match status" value="1"/>
</dbReference>
<dbReference type="GO" id="GO:0016747">
    <property type="term" value="F:acyltransferase activity, transferring groups other than amino-acyl groups"/>
    <property type="evidence" value="ECO:0007669"/>
    <property type="project" value="InterPro"/>
</dbReference>
<dbReference type="CDD" id="cd04301">
    <property type="entry name" value="NAT_SF"/>
    <property type="match status" value="1"/>
</dbReference>
<reference evidence="5" key="1">
    <citation type="submission" date="2018-05" db="EMBL/GenBank/DDBJ databases">
        <authorList>
            <person name="Li X."/>
        </authorList>
    </citation>
    <scope>NUCLEOTIDE SEQUENCE [LARGE SCALE GENOMIC DNA]</scope>
    <source>
        <strain evidence="5">YIM 73061</strain>
    </source>
</reference>
<dbReference type="InterPro" id="IPR050832">
    <property type="entry name" value="Bact_Acetyltransf"/>
</dbReference>
<dbReference type="InterPro" id="IPR016181">
    <property type="entry name" value="Acyl_CoA_acyltransferase"/>
</dbReference>
<dbReference type="Gene3D" id="3.40.630.30">
    <property type="match status" value="1"/>
</dbReference>
<feature type="domain" description="N-acetyltransferase" evidence="3">
    <location>
        <begin position="1"/>
        <end position="166"/>
    </location>
</feature>
<gene>
    <name evidence="4" type="ORF">DJ018_00615</name>
</gene>
<sequence>MPLFPATPADLTDVATLVNSAYRGDSSRQGWTTEADLLGGQRTDPQTLARDLAAEPGAALLVLRETAAGPALGTAWLQPAEGETWYVGMLTVRPELQDRGLGRGLLEAVEGAALERGARRLRMTVINLRETLIAWYLRRGYQPTGETEPFPYGDARFGLPLRDDLHFVVLEKPLGPSGVSDQAAKGGGRKP</sequence>
<dbReference type="OrthoDB" id="119501at2"/>
<evidence type="ECO:0000313" key="4">
    <source>
        <dbReference type="EMBL" id="RAK58156.1"/>
    </source>
</evidence>
<dbReference type="InterPro" id="IPR000182">
    <property type="entry name" value="GNAT_dom"/>
</dbReference>